<feature type="region of interest" description="Disordered" evidence="5">
    <location>
        <begin position="117"/>
        <end position="169"/>
    </location>
</feature>
<reference evidence="7" key="1">
    <citation type="journal article" date="2021" name="J Fungi (Basel)">
        <title>Genomic and Metabolomic Analyses of the Marine Fungus Emericellopsis cladophorae: Insights into Saltwater Adaptability Mechanisms and Its Biosynthetic Potential.</title>
        <authorList>
            <person name="Goncalves M.F.M."/>
            <person name="Hilario S."/>
            <person name="Van de Peer Y."/>
            <person name="Esteves A.C."/>
            <person name="Alves A."/>
        </authorList>
    </citation>
    <scope>NUCLEOTIDE SEQUENCE</scope>
    <source>
        <strain evidence="7">MUM 19.33</strain>
    </source>
</reference>
<comment type="caution">
    <text evidence="7">The sequence shown here is derived from an EMBL/GenBank/DDBJ whole genome shotgun (WGS) entry which is preliminary data.</text>
</comment>
<accession>A0A9P9XVG1</accession>
<evidence type="ECO:0000256" key="2">
    <source>
        <dbReference type="ARBA" id="ARBA00005643"/>
    </source>
</evidence>
<dbReference type="EMBL" id="JAGIXG020000072">
    <property type="protein sequence ID" value="KAI6778338.1"/>
    <property type="molecule type" value="Genomic_DNA"/>
</dbReference>
<evidence type="ECO:0000256" key="3">
    <source>
        <dbReference type="ARBA" id="ARBA00018529"/>
    </source>
</evidence>
<evidence type="ECO:0000259" key="6">
    <source>
        <dbReference type="PROSITE" id="PS50186"/>
    </source>
</evidence>
<comment type="similarity">
    <text evidence="2">Belongs to the IML1 family.</text>
</comment>
<dbReference type="OrthoDB" id="39497at2759"/>
<dbReference type="PROSITE" id="PS50186">
    <property type="entry name" value="DEP"/>
    <property type="match status" value="1"/>
</dbReference>
<reference evidence="7" key="2">
    <citation type="submission" date="2022-07" db="EMBL/GenBank/DDBJ databases">
        <authorList>
            <person name="Goncalves M.F.M."/>
            <person name="Hilario S."/>
            <person name="Van De Peer Y."/>
            <person name="Esteves A.C."/>
            <person name="Alves A."/>
        </authorList>
    </citation>
    <scope>NUCLEOTIDE SEQUENCE</scope>
    <source>
        <strain evidence="7">MUM 19.33</strain>
    </source>
</reference>
<feature type="region of interest" description="Disordered" evidence="5">
    <location>
        <begin position="59"/>
        <end position="85"/>
    </location>
</feature>
<dbReference type="SUPFAM" id="SSF46785">
    <property type="entry name" value="Winged helix' DNA-binding domain"/>
    <property type="match status" value="1"/>
</dbReference>
<dbReference type="InterPro" id="IPR027244">
    <property type="entry name" value="IML1"/>
</dbReference>
<dbReference type="PANTHER" id="PTHR13179:SF8">
    <property type="entry name" value="GATOR COMPLEX PROTEIN DEPDC5"/>
    <property type="match status" value="1"/>
</dbReference>
<gene>
    <name evidence="7" type="ORF">J7T54_003345</name>
</gene>
<dbReference type="GO" id="GO:0010508">
    <property type="term" value="P:positive regulation of autophagy"/>
    <property type="evidence" value="ECO:0007669"/>
    <property type="project" value="TreeGrafter"/>
</dbReference>
<dbReference type="Gene3D" id="1.10.10.10">
    <property type="entry name" value="Winged helix-like DNA-binding domain superfamily/Winged helix DNA-binding domain"/>
    <property type="match status" value="1"/>
</dbReference>
<name>A0A9P9XVG1_9HYPO</name>
<dbReference type="SMART" id="SM00049">
    <property type="entry name" value="DEP"/>
    <property type="match status" value="1"/>
</dbReference>
<dbReference type="PANTHER" id="PTHR13179">
    <property type="entry name" value="DEP DOMAIN CONTAINING PROTEIN 5"/>
    <property type="match status" value="1"/>
</dbReference>
<dbReference type="RefSeq" id="XP_051359194.1">
    <property type="nucleotide sequence ID" value="XM_051509842.1"/>
</dbReference>
<feature type="compositionally biased region" description="Polar residues" evidence="5">
    <location>
        <begin position="141"/>
        <end position="163"/>
    </location>
</feature>
<proteinExistence type="inferred from homology"/>
<dbReference type="AlphaFoldDB" id="A0A9P9XVG1"/>
<dbReference type="Pfam" id="PF00610">
    <property type="entry name" value="DEP"/>
    <property type="match status" value="1"/>
</dbReference>
<comment type="subcellular location">
    <subcellularLocation>
        <location evidence="1">Vacuole membrane</location>
        <topology evidence="1">Peripheral membrane protein</topology>
    </subcellularLocation>
</comment>
<feature type="region of interest" description="Disordered" evidence="5">
    <location>
        <begin position="305"/>
        <end position="325"/>
    </location>
</feature>
<evidence type="ECO:0000256" key="4">
    <source>
        <dbReference type="ARBA" id="ARBA00021881"/>
    </source>
</evidence>
<organism evidence="7 8">
    <name type="scientific">Emericellopsis cladophorae</name>
    <dbReference type="NCBI Taxonomy" id="2686198"/>
    <lineage>
        <taxon>Eukaryota</taxon>
        <taxon>Fungi</taxon>
        <taxon>Dikarya</taxon>
        <taxon>Ascomycota</taxon>
        <taxon>Pezizomycotina</taxon>
        <taxon>Sordariomycetes</taxon>
        <taxon>Hypocreomycetidae</taxon>
        <taxon>Hypocreales</taxon>
        <taxon>Bionectriaceae</taxon>
        <taxon>Emericellopsis</taxon>
    </lineage>
</organism>
<dbReference type="InterPro" id="IPR036390">
    <property type="entry name" value="WH_DNA-bd_sf"/>
</dbReference>
<dbReference type="GO" id="GO:0005096">
    <property type="term" value="F:GTPase activator activity"/>
    <property type="evidence" value="ECO:0007669"/>
    <property type="project" value="InterPro"/>
</dbReference>
<evidence type="ECO:0000313" key="8">
    <source>
        <dbReference type="Proteomes" id="UP001055219"/>
    </source>
</evidence>
<keyword evidence="8" id="KW-1185">Reference proteome</keyword>
<evidence type="ECO:0000313" key="7">
    <source>
        <dbReference type="EMBL" id="KAI6778338.1"/>
    </source>
</evidence>
<feature type="domain" description="DEP" evidence="6">
    <location>
        <begin position="6"/>
        <end position="104"/>
    </location>
</feature>
<evidence type="ECO:0000256" key="5">
    <source>
        <dbReference type="SAM" id="MobiDB-lite"/>
    </source>
</evidence>
<protein>
    <recommendedName>
        <fullName evidence="3">Vacuolar membrane-associated protein IML1</fullName>
    </recommendedName>
    <alternativeName>
        <fullName evidence="4">Vacuolar membrane-associated protein iml1</fullName>
    </alternativeName>
</protein>
<evidence type="ECO:0000256" key="1">
    <source>
        <dbReference type="ARBA" id="ARBA00004148"/>
    </source>
</evidence>
<dbReference type="Proteomes" id="UP001055219">
    <property type="component" value="Unassembled WGS sequence"/>
</dbReference>
<dbReference type="GeneID" id="75829846"/>
<dbReference type="GO" id="GO:0035556">
    <property type="term" value="P:intracellular signal transduction"/>
    <property type="evidence" value="ECO:0007669"/>
    <property type="project" value="InterPro"/>
</dbReference>
<feature type="region of interest" description="Disordered" evidence="5">
    <location>
        <begin position="224"/>
        <end position="247"/>
    </location>
</feature>
<dbReference type="InterPro" id="IPR000591">
    <property type="entry name" value="DEP_dom"/>
</dbReference>
<sequence>MQQPLDQGGVNLCNRRWHLHLHSNSFIGSDMTLWLLDNFEDFETRLEVEAFGNKLMAHDDGKHKEKDKSKKGGDGKEGRPRGLFVHAEKRHEFRDNNYYYQISNDYAKSQLGWFGSKRREPSVPPTPMNENSPRLALPRPQTGNDNDPGASNSTTPTITGFRNRNNKRPRVYLSKRIDLHYNRLHNPDDCYHTLIDWMNTTSKLVENVVETNPFRRPVPVKLAVRPSDKQPDDVYQDPNSSGPQTTQRKYFYQTAILGKFDFVLDMEAASNFAADVDVKFSWGKPDYRYTQYIHRSGRLITQITDENQFNSDQDRGGGDGSSRMVSSMSSYSAINLPEPTPISSPLVKPAFHHYSPALKPSEPEQLMAELEDFCSIRAGLETFQKDTMERGEIVPGTPALLVASGLEALPEASIPTLGLRPGVLGREGHGVRTSGWGA</sequence>
<dbReference type="InterPro" id="IPR036388">
    <property type="entry name" value="WH-like_DNA-bd_sf"/>
</dbReference>
<feature type="compositionally biased region" description="Polar residues" evidence="5">
    <location>
        <begin position="237"/>
        <end position="247"/>
    </location>
</feature>
<dbReference type="GO" id="GO:1904262">
    <property type="term" value="P:negative regulation of TORC1 signaling"/>
    <property type="evidence" value="ECO:0007669"/>
    <property type="project" value="TreeGrafter"/>
</dbReference>
<dbReference type="GO" id="GO:1990130">
    <property type="term" value="C:GATOR1 complex"/>
    <property type="evidence" value="ECO:0007669"/>
    <property type="project" value="TreeGrafter"/>
</dbReference>
<dbReference type="GO" id="GO:0005774">
    <property type="term" value="C:vacuolar membrane"/>
    <property type="evidence" value="ECO:0007669"/>
    <property type="project" value="UniProtKB-SubCell"/>
</dbReference>